<dbReference type="InterPro" id="IPR018653">
    <property type="entry name" value="ScfR_C"/>
</dbReference>
<evidence type="ECO:0000256" key="1">
    <source>
        <dbReference type="ARBA" id="ARBA00007227"/>
    </source>
</evidence>
<comment type="similarity">
    <text evidence="1">Belongs to the short-chain fatty acyl-CoA assimilation regulator (ScfR) family.</text>
</comment>
<organism evidence="6 7">
    <name type="scientific">Alterisphingorhabdus coralli</name>
    <dbReference type="NCBI Taxonomy" id="3071408"/>
    <lineage>
        <taxon>Bacteria</taxon>
        <taxon>Pseudomonadati</taxon>
        <taxon>Pseudomonadota</taxon>
        <taxon>Alphaproteobacteria</taxon>
        <taxon>Sphingomonadales</taxon>
        <taxon>Sphingomonadaceae</taxon>
        <taxon>Alterisphingorhabdus (ex Yan et al. 2024)</taxon>
    </lineage>
</organism>
<dbReference type="PIRSF" id="PIRSF019251">
    <property type="entry name" value="Rv0465c"/>
    <property type="match status" value="1"/>
</dbReference>
<evidence type="ECO:0000256" key="3">
    <source>
        <dbReference type="ARBA" id="ARBA00023125"/>
    </source>
</evidence>
<dbReference type="SUPFAM" id="SSF47413">
    <property type="entry name" value="lambda repressor-like DNA-binding domains"/>
    <property type="match status" value="1"/>
</dbReference>
<dbReference type="Pfam" id="PF06114">
    <property type="entry name" value="Peptidase_M78"/>
    <property type="match status" value="1"/>
</dbReference>
<reference evidence="6 7" key="1">
    <citation type="submission" date="2023-10" db="EMBL/GenBank/DDBJ databases">
        <title>Complete genome sequence of a Sphingomonadaceae bacterium.</title>
        <authorList>
            <person name="Yan C."/>
        </authorList>
    </citation>
    <scope>NUCLEOTIDE SEQUENCE [LARGE SCALE GENOMIC DNA]</scope>
    <source>
        <strain evidence="6 7">SCSIO 66989</strain>
    </source>
</reference>
<keyword evidence="4" id="KW-0804">Transcription</keyword>
<dbReference type="GO" id="GO:0003677">
    <property type="term" value="F:DNA binding"/>
    <property type="evidence" value="ECO:0007669"/>
    <property type="project" value="UniProtKB-KW"/>
</dbReference>
<evidence type="ECO:0000256" key="2">
    <source>
        <dbReference type="ARBA" id="ARBA00023015"/>
    </source>
</evidence>
<keyword evidence="3" id="KW-0238">DNA-binding</keyword>
<keyword evidence="2" id="KW-0805">Transcription regulation</keyword>
<protein>
    <submittedName>
        <fullName evidence="6">Short-chain fatty acyl-CoA regulator family protein</fullName>
    </submittedName>
</protein>
<evidence type="ECO:0000259" key="5">
    <source>
        <dbReference type="PROSITE" id="PS50943"/>
    </source>
</evidence>
<dbReference type="InterPro" id="IPR026281">
    <property type="entry name" value="HTH_RamB"/>
</dbReference>
<dbReference type="InterPro" id="IPR050807">
    <property type="entry name" value="TransReg_Diox_bact_type"/>
</dbReference>
<accession>A0AA97F8P5</accession>
<dbReference type="EMBL" id="CP136594">
    <property type="protein sequence ID" value="WOE76514.1"/>
    <property type="molecule type" value="Genomic_DNA"/>
</dbReference>
<dbReference type="Pfam" id="PF01381">
    <property type="entry name" value="HTH_3"/>
    <property type="match status" value="1"/>
</dbReference>
<dbReference type="PANTHER" id="PTHR46797:SF23">
    <property type="entry name" value="HTH-TYPE TRANSCRIPTIONAL REGULATOR SUTR"/>
    <property type="match status" value="1"/>
</dbReference>
<dbReference type="AlphaFoldDB" id="A0AA97F8P5"/>
<sequence>MSQDKVFAGAALRRLRVSRKLSQVAMAEALSISASYLNLLERNQRPLTARLMLALSERFDFDPRLLLADEPGGGVEAMMRRFNDPQFADLSVDRQRLAEWAVSAPELMQAFARLHDNWAGQGSEQVAATAVHPAIGLVRREIEKWRNYFGDLDVAAEEMADELRLANSDLYAALTERLRSKHQIMVRVLPVEILPDHLYRLDMHARQLQMSEMLDTSSRTFRTAYMIAQLEMREQVQALAAGAAFDNRGAERLFQRHLYGYIAAAIIMPYGRFLRACEQTGYDIAILQRRFGAGLEEIAHRLTTLQRVGERGLPFFMVRVDRAGQFSKRYSGASGAGFVESGSGCPLWSLHHSFAQPSIMQVQLVESEDGKQWLTLSRTVKGNSSPSGADAPAMAGEGPAYAIGIGVAAEHAPRLCAHYADVAQNSRAMRIGPGCRSCHRTDCTQRATPPAGKTLTFDDRARRAAPFSFQAG</sequence>
<dbReference type="Proteomes" id="UP001302429">
    <property type="component" value="Chromosome"/>
</dbReference>
<gene>
    <name evidence="6" type="ORF">RB602_07310</name>
</gene>
<dbReference type="InterPro" id="IPR001387">
    <property type="entry name" value="Cro/C1-type_HTH"/>
</dbReference>
<dbReference type="Gene3D" id="1.10.260.40">
    <property type="entry name" value="lambda repressor-like DNA-binding domains"/>
    <property type="match status" value="1"/>
</dbReference>
<dbReference type="Pfam" id="PF09856">
    <property type="entry name" value="ScfRs"/>
    <property type="match status" value="1"/>
</dbReference>
<feature type="domain" description="HTH cro/C1-type" evidence="5">
    <location>
        <begin position="12"/>
        <end position="66"/>
    </location>
</feature>
<evidence type="ECO:0000256" key="4">
    <source>
        <dbReference type="ARBA" id="ARBA00023163"/>
    </source>
</evidence>
<keyword evidence="7" id="KW-1185">Reference proteome</keyword>
<evidence type="ECO:0000313" key="6">
    <source>
        <dbReference type="EMBL" id="WOE76514.1"/>
    </source>
</evidence>
<dbReference type="RefSeq" id="WP_317084273.1">
    <property type="nucleotide sequence ID" value="NZ_CP136594.1"/>
</dbReference>
<dbReference type="InterPro" id="IPR010359">
    <property type="entry name" value="IrrE_HExxH"/>
</dbReference>
<evidence type="ECO:0000313" key="7">
    <source>
        <dbReference type="Proteomes" id="UP001302429"/>
    </source>
</evidence>
<dbReference type="InterPro" id="IPR010982">
    <property type="entry name" value="Lambda_DNA-bd_dom_sf"/>
</dbReference>
<dbReference type="KEGG" id="acoa:RB602_07310"/>
<dbReference type="GO" id="GO:0005829">
    <property type="term" value="C:cytosol"/>
    <property type="evidence" value="ECO:0007669"/>
    <property type="project" value="TreeGrafter"/>
</dbReference>
<dbReference type="CDD" id="cd00093">
    <property type="entry name" value="HTH_XRE"/>
    <property type="match status" value="1"/>
</dbReference>
<dbReference type="SMART" id="SM00530">
    <property type="entry name" value="HTH_XRE"/>
    <property type="match status" value="1"/>
</dbReference>
<proteinExistence type="inferred from homology"/>
<dbReference type="GO" id="GO:0003700">
    <property type="term" value="F:DNA-binding transcription factor activity"/>
    <property type="evidence" value="ECO:0007669"/>
    <property type="project" value="TreeGrafter"/>
</dbReference>
<dbReference type="PANTHER" id="PTHR46797">
    <property type="entry name" value="HTH-TYPE TRANSCRIPTIONAL REGULATOR"/>
    <property type="match status" value="1"/>
</dbReference>
<name>A0AA97F8P5_9SPHN</name>
<dbReference type="PROSITE" id="PS50943">
    <property type="entry name" value="HTH_CROC1"/>
    <property type="match status" value="1"/>
</dbReference>